<evidence type="ECO:0000313" key="2">
    <source>
        <dbReference type="Proteomes" id="UP001305414"/>
    </source>
</evidence>
<evidence type="ECO:0000313" key="1">
    <source>
        <dbReference type="EMBL" id="KAK5633639.1"/>
    </source>
</evidence>
<organism evidence="1 2">
    <name type="scientific">Xylaria bambusicola</name>
    <dbReference type="NCBI Taxonomy" id="326684"/>
    <lineage>
        <taxon>Eukaryota</taxon>
        <taxon>Fungi</taxon>
        <taxon>Dikarya</taxon>
        <taxon>Ascomycota</taxon>
        <taxon>Pezizomycotina</taxon>
        <taxon>Sordariomycetes</taxon>
        <taxon>Xylariomycetidae</taxon>
        <taxon>Xylariales</taxon>
        <taxon>Xylariaceae</taxon>
        <taxon>Xylaria</taxon>
    </lineage>
</organism>
<dbReference type="Proteomes" id="UP001305414">
    <property type="component" value="Unassembled WGS sequence"/>
</dbReference>
<protein>
    <submittedName>
        <fullName evidence="1">Uncharacterized protein</fullName>
    </submittedName>
</protein>
<keyword evidence="2" id="KW-1185">Reference proteome</keyword>
<accession>A0AAN7UTG8</accession>
<proteinExistence type="predicted"/>
<name>A0AAN7UTG8_9PEZI</name>
<dbReference type="AlphaFoldDB" id="A0AAN7UTG8"/>
<reference evidence="1 2" key="1">
    <citation type="submission" date="2023-10" db="EMBL/GenBank/DDBJ databases">
        <title>Draft genome sequence of Xylaria bambusicola isolate GMP-LS, the root and basal stem rot pathogen of sugarcane in Indonesia.</title>
        <authorList>
            <person name="Selvaraj P."/>
            <person name="Muralishankar V."/>
            <person name="Muruganantham S."/>
            <person name="Sp S."/>
            <person name="Haryani S."/>
            <person name="Lau K.J.X."/>
            <person name="Naqvi N.I."/>
        </authorList>
    </citation>
    <scope>NUCLEOTIDE SEQUENCE [LARGE SCALE GENOMIC DNA]</scope>
    <source>
        <strain evidence="1">GMP-LS</strain>
    </source>
</reference>
<comment type="caution">
    <text evidence="1">The sequence shown here is derived from an EMBL/GenBank/DDBJ whole genome shotgun (WGS) entry which is preliminary data.</text>
</comment>
<dbReference type="EMBL" id="JAWHQM010000034">
    <property type="protein sequence ID" value="KAK5633639.1"/>
    <property type="molecule type" value="Genomic_DNA"/>
</dbReference>
<sequence>MAKGRESHLIRCNNEIGRKVSDKAGPHEVAHRVDRDAISARPLKVPMVHHAQSQTHEPYLAEWCEKVRESQLQGYVYTHSNAQAPTGHDGSSY</sequence>
<gene>
    <name evidence="1" type="ORF">RRF57_009353</name>
</gene>